<protein>
    <recommendedName>
        <fullName evidence="4">MspA protein</fullName>
    </recommendedName>
</protein>
<feature type="signal peptide" evidence="1">
    <location>
        <begin position="1"/>
        <end position="23"/>
    </location>
</feature>
<reference evidence="2 3" key="1">
    <citation type="submission" date="2018-07" db="EMBL/GenBank/DDBJ databases">
        <title>Genomic Encyclopedia of Type Strains, Phase IV (KMG-IV): sequencing the most valuable type-strain genomes for metagenomic binning, comparative biology and taxonomic classification.</title>
        <authorList>
            <person name="Goeker M."/>
        </authorList>
    </citation>
    <scope>NUCLEOTIDE SEQUENCE [LARGE SCALE GENOMIC DNA]</scope>
    <source>
        <strain evidence="2 3">DSM 44290</strain>
    </source>
</reference>
<proteinExistence type="predicted"/>
<name>A0A370IDQ1_9NOCA</name>
<dbReference type="Proteomes" id="UP000254869">
    <property type="component" value="Unassembled WGS sequence"/>
</dbReference>
<keyword evidence="3" id="KW-1185">Reference proteome</keyword>
<sequence>MRINPLVLAIVATAALAIPTTLAVTSNAAAVDEVSLGGAGSKAVAVVDEAAAGEWIPLEIPTEARSIRPDAGRLGNIGSGRTVTATIAPIDVVPPVVTGSAMADGLLGSWGHVVPYLLSGRWGCALVSAVGSSYTCGG</sequence>
<keyword evidence="1" id="KW-0732">Signal</keyword>
<evidence type="ECO:0000256" key="1">
    <source>
        <dbReference type="SAM" id="SignalP"/>
    </source>
</evidence>
<dbReference type="EMBL" id="QQBC01000001">
    <property type="protein sequence ID" value="RDI68838.1"/>
    <property type="molecule type" value="Genomic_DNA"/>
</dbReference>
<evidence type="ECO:0000313" key="2">
    <source>
        <dbReference type="EMBL" id="RDI68838.1"/>
    </source>
</evidence>
<feature type="chain" id="PRO_5016720476" description="MspA protein" evidence="1">
    <location>
        <begin position="24"/>
        <end position="138"/>
    </location>
</feature>
<comment type="caution">
    <text evidence="2">The sequence shown here is derived from an EMBL/GenBank/DDBJ whole genome shotgun (WGS) entry which is preliminary data.</text>
</comment>
<organism evidence="2 3">
    <name type="scientific">Nocardia pseudobrasiliensis</name>
    <dbReference type="NCBI Taxonomy" id="45979"/>
    <lineage>
        <taxon>Bacteria</taxon>
        <taxon>Bacillati</taxon>
        <taxon>Actinomycetota</taxon>
        <taxon>Actinomycetes</taxon>
        <taxon>Mycobacteriales</taxon>
        <taxon>Nocardiaceae</taxon>
        <taxon>Nocardia</taxon>
    </lineage>
</organism>
<gene>
    <name evidence="2" type="ORF">DFR76_101373</name>
</gene>
<evidence type="ECO:0000313" key="3">
    <source>
        <dbReference type="Proteomes" id="UP000254869"/>
    </source>
</evidence>
<evidence type="ECO:0008006" key="4">
    <source>
        <dbReference type="Google" id="ProtNLM"/>
    </source>
</evidence>
<dbReference type="AlphaFoldDB" id="A0A370IDQ1"/>
<accession>A0A370IDQ1</accession>